<name>A0A5C4TC04_9BACL</name>
<accession>A0A5C4TC04</accession>
<dbReference type="PANTHER" id="PTHR43280:SF10">
    <property type="entry name" value="REGULATORY PROTEIN POCR"/>
    <property type="match status" value="1"/>
</dbReference>
<evidence type="ECO:0000259" key="4">
    <source>
        <dbReference type="PROSITE" id="PS01124"/>
    </source>
</evidence>
<dbReference type="InterPro" id="IPR020449">
    <property type="entry name" value="Tscrpt_reg_AraC-type_HTH"/>
</dbReference>
<sequence>MDMRNFIFNEKPLWKTDMVEKLNRFPIAMSQQGEWMSGTDFHYHPGVEIHITHDGEGVMVIGRQVLLQFPRSVLVFRGMVPHQMLSKSSYKREVISIHFDDDSTALLPSLHRLVDFSWIPQHSCLNVSLNPKQFQHLEEMCKALRHELRTGEVGWERMALGNMLLITAFLQRSLDEPKEQALSAPSSGKKSDLVQQCSNYVCRNLGEDLTLKTVSKRFAVSGEYLTRSFTREMGISFYQYVLLQRVAEGKRLLREASDVSIEGIAYMIGFPSPSHFNRHFKKWTEETPSSYRQKVHGT</sequence>
<keyword evidence="1" id="KW-0805">Transcription regulation</keyword>
<keyword evidence="6" id="KW-1185">Reference proteome</keyword>
<dbReference type="PRINTS" id="PR00032">
    <property type="entry name" value="HTHARAC"/>
</dbReference>
<keyword evidence="3" id="KW-0804">Transcription</keyword>
<dbReference type="GO" id="GO:0043565">
    <property type="term" value="F:sequence-specific DNA binding"/>
    <property type="evidence" value="ECO:0007669"/>
    <property type="project" value="InterPro"/>
</dbReference>
<gene>
    <name evidence="5" type="ORF">FE784_12490</name>
</gene>
<dbReference type="GO" id="GO:0003700">
    <property type="term" value="F:DNA-binding transcription factor activity"/>
    <property type="evidence" value="ECO:0007669"/>
    <property type="project" value="InterPro"/>
</dbReference>
<protein>
    <submittedName>
        <fullName evidence="5">Helix-turn-helix domain-containing protein</fullName>
    </submittedName>
</protein>
<dbReference type="Proteomes" id="UP000307943">
    <property type="component" value="Unassembled WGS sequence"/>
</dbReference>
<organism evidence="5 6">
    <name type="scientific">Paenibacillus hemerocallicola</name>
    <dbReference type="NCBI Taxonomy" id="1172614"/>
    <lineage>
        <taxon>Bacteria</taxon>
        <taxon>Bacillati</taxon>
        <taxon>Bacillota</taxon>
        <taxon>Bacilli</taxon>
        <taxon>Bacillales</taxon>
        <taxon>Paenibacillaceae</taxon>
        <taxon>Paenibacillus</taxon>
    </lineage>
</organism>
<evidence type="ECO:0000313" key="5">
    <source>
        <dbReference type="EMBL" id="TNJ65989.1"/>
    </source>
</evidence>
<dbReference type="RefSeq" id="WP_139602530.1">
    <property type="nucleotide sequence ID" value="NZ_VDCQ01000014.1"/>
</dbReference>
<evidence type="ECO:0000313" key="6">
    <source>
        <dbReference type="Proteomes" id="UP000307943"/>
    </source>
</evidence>
<dbReference type="SMART" id="SM00342">
    <property type="entry name" value="HTH_ARAC"/>
    <property type="match status" value="1"/>
</dbReference>
<proteinExistence type="predicted"/>
<dbReference type="OrthoDB" id="9776971at2"/>
<dbReference type="Gene3D" id="1.10.10.60">
    <property type="entry name" value="Homeodomain-like"/>
    <property type="match status" value="2"/>
</dbReference>
<evidence type="ECO:0000256" key="1">
    <source>
        <dbReference type="ARBA" id="ARBA00023015"/>
    </source>
</evidence>
<dbReference type="EMBL" id="VDCQ01000014">
    <property type="protein sequence ID" value="TNJ65989.1"/>
    <property type="molecule type" value="Genomic_DNA"/>
</dbReference>
<dbReference type="SUPFAM" id="SSF51215">
    <property type="entry name" value="Regulatory protein AraC"/>
    <property type="match status" value="1"/>
</dbReference>
<dbReference type="SUPFAM" id="SSF46689">
    <property type="entry name" value="Homeodomain-like"/>
    <property type="match status" value="2"/>
</dbReference>
<comment type="caution">
    <text evidence="5">The sequence shown here is derived from an EMBL/GenBank/DDBJ whole genome shotgun (WGS) entry which is preliminary data.</text>
</comment>
<dbReference type="PROSITE" id="PS00041">
    <property type="entry name" value="HTH_ARAC_FAMILY_1"/>
    <property type="match status" value="1"/>
</dbReference>
<dbReference type="InterPro" id="IPR009057">
    <property type="entry name" value="Homeodomain-like_sf"/>
</dbReference>
<dbReference type="PANTHER" id="PTHR43280">
    <property type="entry name" value="ARAC-FAMILY TRANSCRIPTIONAL REGULATOR"/>
    <property type="match status" value="1"/>
</dbReference>
<evidence type="ECO:0000256" key="2">
    <source>
        <dbReference type="ARBA" id="ARBA00023125"/>
    </source>
</evidence>
<dbReference type="AlphaFoldDB" id="A0A5C4TC04"/>
<dbReference type="Pfam" id="PF12833">
    <property type="entry name" value="HTH_18"/>
    <property type="match status" value="1"/>
</dbReference>
<dbReference type="InterPro" id="IPR018060">
    <property type="entry name" value="HTH_AraC"/>
</dbReference>
<reference evidence="5 6" key="1">
    <citation type="submission" date="2019-05" db="EMBL/GenBank/DDBJ databases">
        <title>We sequenced the genome of Paenibacillus hemerocallicola KCTC 33185 for further insight into its adaptation and study the phylogeny of Paenibacillus.</title>
        <authorList>
            <person name="Narsing Rao M.P."/>
        </authorList>
    </citation>
    <scope>NUCLEOTIDE SEQUENCE [LARGE SCALE GENOMIC DNA]</scope>
    <source>
        <strain evidence="5 6">KCTC 33185</strain>
    </source>
</reference>
<evidence type="ECO:0000256" key="3">
    <source>
        <dbReference type="ARBA" id="ARBA00023163"/>
    </source>
</evidence>
<feature type="domain" description="HTH araC/xylS-type" evidence="4">
    <location>
        <begin position="195"/>
        <end position="294"/>
    </location>
</feature>
<keyword evidence="2" id="KW-0238">DNA-binding</keyword>
<dbReference type="InterPro" id="IPR018062">
    <property type="entry name" value="HTH_AraC-typ_CS"/>
</dbReference>
<dbReference type="PROSITE" id="PS01124">
    <property type="entry name" value="HTH_ARAC_FAMILY_2"/>
    <property type="match status" value="1"/>
</dbReference>
<dbReference type="InterPro" id="IPR037923">
    <property type="entry name" value="HTH-like"/>
</dbReference>